<dbReference type="SUPFAM" id="SSF55486">
    <property type="entry name" value="Metalloproteases ('zincins'), catalytic domain"/>
    <property type="match status" value="1"/>
</dbReference>
<dbReference type="Gene3D" id="3.40.390.10">
    <property type="entry name" value="Collagenase (Catalytic Domain)"/>
    <property type="match status" value="1"/>
</dbReference>
<dbReference type="PRINTS" id="PR00786">
    <property type="entry name" value="NEPRILYSIN"/>
</dbReference>
<accession>A0AA38IHW1</accession>
<dbReference type="PROSITE" id="PS51885">
    <property type="entry name" value="NEPRILYSIN"/>
    <property type="match status" value="1"/>
</dbReference>
<gene>
    <name evidence="2" type="ORF">Zmor_013149</name>
</gene>
<protein>
    <recommendedName>
        <fullName evidence="1">Peptidase M13 C-terminal domain-containing protein</fullName>
    </recommendedName>
</protein>
<dbReference type="InterPro" id="IPR018497">
    <property type="entry name" value="Peptidase_M13_C"/>
</dbReference>
<comment type="caution">
    <text evidence="2">The sequence shown here is derived from an EMBL/GenBank/DDBJ whole genome shotgun (WGS) entry which is preliminary data.</text>
</comment>
<evidence type="ECO:0000313" key="3">
    <source>
        <dbReference type="Proteomes" id="UP001168821"/>
    </source>
</evidence>
<dbReference type="GO" id="GO:0005886">
    <property type="term" value="C:plasma membrane"/>
    <property type="evidence" value="ECO:0007669"/>
    <property type="project" value="TreeGrafter"/>
</dbReference>
<reference evidence="2" key="1">
    <citation type="journal article" date="2023" name="G3 (Bethesda)">
        <title>Whole genome assemblies of Zophobas morio and Tenebrio molitor.</title>
        <authorList>
            <person name="Kaur S."/>
            <person name="Stinson S.A."/>
            <person name="diCenzo G.C."/>
        </authorList>
    </citation>
    <scope>NUCLEOTIDE SEQUENCE</scope>
    <source>
        <strain evidence="2">QUZm001</strain>
    </source>
</reference>
<dbReference type="AlphaFoldDB" id="A0AA38IHW1"/>
<proteinExistence type="predicted"/>
<evidence type="ECO:0000313" key="2">
    <source>
        <dbReference type="EMBL" id="KAJ3653924.1"/>
    </source>
</evidence>
<evidence type="ECO:0000259" key="1">
    <source>
        <dbReference type="Pfam" id="PF01431"/>
    </source>
</evidence>
<dbReference type="InterPro" id="IPR024079">
    <property type="entry name" value="MetalloPept_cat_dom_sf"/>
</dbReference>
<dbReference type="Pfam" id="PF01431">
    <property type="entry name" value="Peptidase_M13"/>
    <property type="match status" value="1"/>
</dbReference>
<dbReference type="CDD" id="cd08662">
    <property type="entry name" value="M13"/>
    <property type="match status" value="1"/>
</dbReference>
<sequence length="261" mass="29875">MTNITRVLQLELDPFNHFLKINLNVSSFLHKKTVKTFRQRVVKSDWMSQAYCYTANGFFKAKSNSIEIMAALLQYPFFDGDRPYYINFGRIGEVIGHEIIHAFDGEGNQYDEKGNLNSWTPEAVKSFKEKSECFVGQYGNMTIPESGMAVDGVKTLNENIADNGGFKIAYRGYLKWVKQNGEELLLPGLSYSPRQMFWISVATNGCAKYRKEALGKFVSTNVHALEYFRVMVPFMNLEDFSRDFNCSTGSVMNPEDKCEVW</sequence>
<name>A0AA38IHW1_9CUCU</name>
<dbReference type="PANTHER" id="PTHR11733">
    <property type="entry name" value="ZINC METALLOPROTEASE FAMILY M13 NEPRILYSIN-RELATED"/>
    <property type="match status" value="1"/>
</dbReference>
<dbReference type="GO" id="GO:0004222">
    <property type="term" value="F:metalloendopeptidase activity"/>
    <property type="evidence" value="ECO:0007669"/>
    <property type="project" value="InterPro"/>
</dbReference>
<dbReference type="Proteomes" id="UP001168821">
    <property type="component" value="Unassembled WGS sequence"/>
</dbReference>
<dbReference type="PANTHER" id="PTHR11733:SF224">
    <property type="entry name" value="NEPRILYSIN-2"/>
    <property type="match status" value="1"/>
</dbReference>
<feature type="domain" description="Peptidase M13 C-terminal" evidence="1">
    <location>
        <begin position="56"/>
        <end position="260"/>
    </location>
</feature>
<keyword evidence="3" id="KW-1185">Reference proteome</keyword>
<organism evidence="2 3">
    <name type="scientific">Zophobas morio</name>
    <dbReference type="NCBI Taxonomy" id="2755281"/>
    <lineage>
        <taxon>Eukaryota</taxon>
        <taxon>Metazoa</taxon>
        <taxon>Ecdysozoa</taxon>
        <taxon>Arthropoda</taxon>
        <taxon>Hexapoda</taxon>
        <taxon>Insecta</taxon>
        <taxon>Pterygota</taxon>
        <taxon>Neoptera</taxon>
        <taxon>Endopterygota</taxon>
        <taxon>Coleoptera</taxon>
        <taxon>Polyphaga</taxon>
        <taxon>Cucujiformia</taxon>
        <taxon>Tenebrionidae</taxon>
        <taxon>Zophobas</taxon>
    </lineage>
</organism>
<dbReference type="EMBL" id="JALNTZ010000004">
    <property type="protein sequence ID" value="KAJ3653924.1"/>
    <property type="molecule type" value="Genomic_DNA"/>
</dbReference>
<dbReference type="GO" id="GO:0016485">
    <property type="term" value="P:protein processing"/>
    <property type="evidence" value="ECO:0007669"/>
    <property type="project" value="TreeGrafter"/>
</dbReference>
<dbReference type="InterPro" id="IPR000718">
    <property type="entry name" value="Peptidase_M13"/>
</dbReference>